<evidence type="ECO:0000256" key="4">
    <source>
        <dbReference type="PROSITE-ProRule" id="PRU00335"/>
    </source>
</evidence>
<proteinExistence type="predicted"/>
<dbReference type="KEGG" id="mtw:CQW49_21895"/>
<dbReference type="InterPro" id="IPR001647">
    <property type="entry name" value="HTH_TetR"/>
</dbReference>
<keyword evidence="6" id="KW-0614">Plasmid</keyword>
<dbReference type="PANTHER" id="PTHR30055:SF146">
    <property type="entry name" value="HTH-TYPE TRANSCRIPTIONAL DUAL REGULATOR CECR"/>
    <property type="match status" value="1"/>
</dbReference>
<dbReference type="GO" id="GO:0000976">
    <property type="term" value="F:transcription cis-regulatory region binding"/>
    <property type="evidence" value="ECO:0007669"/>
    <property type="project" value="TreeGrafter"/>
</dbReference>
<dbReference type="InterPro" id="IPR039536">
    <property type="entry name" value="TetR_C_Proteobacteria"/>
</dbReference>
<evidence type="ECO:0000313" key="6">
    <source>
        <dbReference type="EMBL" id="ATQ70643.1"/>
    </source>
</evidence>
<dbReference type="InterPro" id="IPR009057">
    <property type="entry name" value="Homeodomain-like_sf"/>
</dbReference>
<evidence type="ECO:0000313" key="7">
    <source>
        <dbReference type="Proteomes" id="UP000230709"/>
    </source>
</evidence>
<keyword evidence="7" id="KW-1185">Reference proteome</keyword>
<feature type="domain" description="HTH tetR-type" evidence="5">
    <location>
        <begin position="18"/>
        <end position="78"/>
    </location>
</feature>
<dbReference type="PROSITE" id="PS50977">
    <property type="entry name" value="HTH_TETR_2"/>
    <property type="match status" value="1"/>
</dbReference>
<evidence type="ECO:0000256" key="3">
    <source>
        <dbReference type="ARBA" id="ARBA00023163"/>
    </source>
</evidence>
<dbReference type="Proteomes" id="UP000230709">
    <property type="component" value="Plasmid pOB3b1"/>
</dbReference>
<feature type="DNA-binding region" description="H-T-H motif" evidence="4">
    <location>
        <begin position="41"/>
        <end position="60"/>
    </location>
</feature>
<reference evidence="7" key="1">
    <citation type="submission" date="2017-10" db="EMBL/GenBank/DDBJ databases">
        <title>Completed PacBio SMRT sequence of Methylosinus trichosporium OB3b reveals presence of a third large plasmid.</title>
        <authorList>
            <person name="Charles T.C."/>
            <person name="Lynch M.D.J."/>
            <person name="Heil J.R."/>
            <person name="Cheng J."/>
        </authorList>
    </citation>
    <scope>NUCLEOTIDE SEQUENCE [LARGE SCALE GENOMIC DNA]</scope>
    <source>
        <strain evidence="7">OB3b</strain>
        <plasmid evidence="7">pob3b1</plasmid>
    </source>
</reference>
<dbReference type="AlphaFoldDB" id="A0A2D2D6N9"/>
<dbReference type="FunFam" id="1.10.10.60:FF:000141">
    <property type="entry name" value="TetR family transcriptional regulator"/>
    <property type="match status" value="1"/>
</dbReference>
<protein>
    <submittedName>
        <fullName evidence="6">TetR/AcrR family transcriptional regulator</fullName>
    </submittedName>
</protein>
<dbReference type="SUPFAM" id="SSF46689">
    <property type="entry name" value="Homeodomain-like"/>
    <property type="match status" value="1"/>
</dbReference>
<gene>
    <name evidence="6" type="ORF">CQW49_21895</name>
</gene>
<geneLocation type="plasmid" evidence="7">
    <name>pob3b1</name>
</geneLocation>
<dbReference type="Gene3D" id="1.10.10.60">
    <property type="entry name" value="Homeodomain-like"/>
    <property type="match status" value="1"/>
</dbReference>
<dbReference type="SUPFAM" id="SSF48498">
    <property type="entry name" value="Tetracyclin repressor-like, C-terminal domain"/>
    <property type="match status" value="1"/>
</dbReference>
<name>A0A2D2D6N9_METT3</name>
<organism evidence="6 7">
    <name type="scientific">Methylosinus trichosporium (strain ATCC 35070 / NCIMB 11131 / UNIQEM 75 / OB3b)</name>
    <dbReference type="NCBI Taxonomy" id="595536"/>
    <lineage>
        <taxon>Bacteria</taxon>
        <taxon>Pseudomonadati</taxon>
        <taxon>Pseudomonadota</taxon>
        <taxon>Alphaproteobacteria</taxon>
        <taxon>Hyphomicrobiales</taxon>
        <taxon>Methylocystaceae</taxon>
        <taxon>Methylosinus</taxon>
    </lineage>
</organism>
<dbReference type="PRINTS" id="PR00455">
    <property type="entry name" value="HTHTETR"/>
</dbReference>
<dbReference type="Gene3D" id="1.10.357.10">
    <property type="entry name" value="Tetracycline Repressor, domain 2"/>
    <property type="match status" value="1"/>
</dbReference>
<dbReference type="Pfam" id="PF00440">
    <property type="entry name" value="TetR_N"/>
    <property type="match status" value="1"/>
</dbReference>
<dbReference type="InterPro" id="IPR036271">
    <property type="entry name" value="Tet_transcr_reg_TetR-rel_C_sf"/>
</dbReference>
<sequence>MRIAMADAGRPKVRTRGPRTVERIVEAAHRLFLSRGFAETSMEAIAQEAGVSKATLYAHYGSRDELFTAVIWSTGDRFSSRLVSGVTGAADLKSKMERLAGAVLDLLLSPDVVATNRIVAAEARRFPELGKLFYENGPDRLIARLAEVFETAMAAGSLRRSVPRDVAKHFIGLIRGDLQLRAMLGDESAVSATERNRAIATGVAVFLAAYAPGEQVRES</sequence>
<keyword evidence="2 4" id="KW-0238">DNA-binding</keyword>
<dbReference type="STRING" id="595536.GCA_000178815_00134"/>
<accession>A0A2D2D6N9</accession>
<dbReference type="Pfam" id="PF14246">
    <property type="entry name" value="TetR_C_7"/>
    <property type="match status" value="1"/>
</dbReference>
<dbReference type="PANTHER" id="PTHR30055">
    <property type="entry name" value="HTH-TYPE TRANSCRIPTIONAL REGULATOR RUTR"/>
    <property type="match status" value="1"/>
</dbReference>
<evidence type="ECO:0000259" key="5">
    <source>
        <dbReference type="PROSITE" id="PS50977"/>
    </source>
</evidence>
<dbReference type="EMBL" id="CP023738">
    <property type="protein sequence ID" value="ATQ70643.1"/>
    <property type="molecule type" value="Genomic_DNA"/>
</dbReference>
<dbReference type="InterPro" id="IPR050109">
    <property type="entry name" value="HTH-type_TetR-like_transc_reg"/>
</dbReference>
<keyword evidence="3" id="KW-0804">Transcription</keyword>
<evidence type="ECO:0000256" key="1">
    <source>
        <dbReference type="ARBA" id="ARBA00023015"/>
    </source>
</evidence>
<keyword evidence="1" id="KW-0805">Transcription regulation</keyword>
<dbReference type="GO" id="GO:0003700">
    <property type="term" value="F:DNA-binding transcription factor activity"/>
    <property type="evidence" value="ECO:0007669"/>
    <property type="project" value="TreeGrafter"/>
</dbReference>
<evidence type="ECO:0000256" key="2">
    <source>
        <dbReference type="ARBA" id="ARBA00023125"/>
    </source>
</evidence>